<dbReference type="Proteomes" id="UP001139179">
    <property type="component" value="Unassembled WGS sequence"/>
</dbReference>
<dbReference type="InterPro" id="IPR047817">
    <property type="entry name" value="ABC2_TM_bact-type"/>
</dbReference>
<feature type="transmembrane region" description="Helical" evidence="8">
    <location>
        <begin position="187"/>
        <end position="213"/>
    </location>
</feature>
<evidence type="ECO:0000256" key="7">
    <source>
        <dbReference type="ARBA" id="ARBA00023136"/>
    </source>
</evidence>
<evidence type="ECO:0000256" key="8">
    <source>
        <dbReference type="SAM" id="Phobius"/>
    </source>
</evidence>
<dbReference type="Pfam" id="PF12698">
    <property type="entry name" value="ABC2_membrane_3"/>
    <property type="match status" value="1"/>
</dbReference>
<dbReference type="Gene3D" id="3.40.1710.10">
    <property type="entry name" value="abc type-2 transporter like domain"/>
    <property type="match status" value="1"/>
</dbReference>
<dbReference type="PANTHER" id="PTHR30294:SF29">
    <property type="entry name" value="MULTIDRUG ABC TRANSPORTER PERMEASE YBHS-RELATED"/>
    <property type="match status" value="1"/>
</dbReference>
<dbReference type="InterPro" id="IPR013525">
    <property type="entry name" value="ABC2_TM"/>
</dbReference>
<evidence type="ECO:0000256" key="4">
    <source>
        <dbReference type="ARBA" id="ARBA00022475"/>
    </source>
</evidence>
<evidence type="ECO:0000313" key="11">
    <source>
        <dbReference type="Proteomes" id="UP001139179"/>
    </source>
</evidence>
<proteinExistence type="inferred from homology"/>
<evidence type="ECO:0000313" key="10">
    <source>
        <dbReference type="EMBL" id="MCM3715619.1"/>
    </source>
</evidence>
<keyword evidence="3" id="KW-0813">Transport</keyword>
<evidence type="ECO:0000256" key="2">
    <source>
        <dbReference type="ARBA" id="ARBA00007783"/>
    </source>
</evidence>
<evidence type="ECO:0000256" key="6">
    <source>
        <dbReference type="ARBA" id="ARBA00022989"/>
    </source>
</evidence>
<evidence type="ECO:0000256" key="3">
    <source>
        <dbReference type="ARBA" id="ARBA00022448"/>
    </source>
</evidence>
<feature type="transmembrane region" description="Helical" evidence="8">
    <location>
        <begin position="362"/>
        <end position="385"/>
    </location>
</feature>
<keyword evidence="7 8" id="KW-0472">Membrane</keyword>
<comment type="subcellular location">
    <subcellularLocation>
        <location evidence="1">Cell membrane</location>
        <topology evidence="1">Multi-pass membrane protein</topology>
    </subcellularLocation>
</comment>
<evidence type="ECO:0000259" key="9">
    <source>
        <dbReference type="PROSITE" id="PS51012"/>
    </source>
</evidence>
<feature type="transmembrane region" description="Helical" evidence="8">
    <location>
        <begin position="25"/>
        <end position="44"/>
    </location>
</feature>
<keyword evidence="4" id="KW-1003">Cell membrane</keyword>
<evidence type="ECO:0000256" key="1">
    <source>
        <dbReference type="ARBA" id="ARBA00004651"/>
    </source>
</evidence>
<dbReference type="RefSeq" id="WP_251224353.1">
    <property type="nucleotide sequence ID" value="NZ_JAMBOL010000018.1"/>
</dbReference>
<keyword evidence="5 8" id="KW-0812">Transmembrane</keyword>
<keyword evidence="11" id="KW-1185">Reference proteome</keyword>
<feature type="transmembrane region" description="Helical" evidence="8">
    <location>
        <begin position="242"/>
        <end position="263"/>
    </location>
</feature>
<organism evidence="10 11">
    <name type="scientific">Halalkalibacter oceani</name>
    <dbReference type="NCBI Taxonomy" id="1653776"/>
    <lineage>
        <taxon>Bacteria</taxon>
        <taxon>Bacillati</taxon>
        <taxon>Bacillota</taxon>
        <taxon>Bacilli</taxon>
        <taxon>Bacillales</taxon>
        <taxon>Bacillaceae</taxon>
        <taxon>Halalkalibacter</taxon>
    </lineage>
</organism>
<dbReference type="EMBL" id="JAMBOL010000018">
    <property type="protein sequence ID" value="MCM3715619.1"/>
    <property type="molecule type" value="Genomic_DNA"/>
</dbReference>
<dbReference type="PANTHER" id="PTHR30294">
    <property type="entry name" value="MEMBRANE COMPONENT OF ABC TRANSPORTER YHHJ-RELATED"/>
    <property type="match status" value="1"/>
</dbReference>
<accession>A0A9X2DRH0</accession>
<feature type="transmembrane region" description="Helical" evidence="8">
    <location>
        <begin position="298"/>
        <end position="317"/>
    </location>
</feature>
<dbReference type="GO" id="GO:0005886">
    <property type="term" value="C:plasma membrane"/>
    <property type="evidence" value="ECO:0007669"/>
    <property type="project" value="UniProtKB-SubCell"/>
</dbReference>
<sequence length="404" mass="44486">MKEEGLSVGAVIMEEWRSMVRDKRLLAILFLTPLLYTLMFGYLYSNDRVDQLPTVILDQDNSSLSRQMVQAFQQTEAFAITSQVYRETEVERMLASGQAKVGIIIPADFEVGLKRGERPAVLTMIDGSNMVVSNVATRGANEVVSTFGLGATVERMQQEGLRTEEIQSAFQPIPFSYRVLYNPTYNYGVFLIFGLIGTVIQQVLFLGISLTVTREKEQGTWQRFAAWRASPWKTAYAKSAPYFLIGLVNTFFTLGIGVLLFDLPFRGTVLPLLLLAAAFIFALLGIGYAASLFSGNQVGATQVTMLIAVPSFLLSGYTWPAEAMPAALAFVSKLLPLTHFLEGVREIFLKGNGLEMVLPPAITLLLMGLVTFFLAILVSGTAFFWREKGVAGELPEAGSTKYVS</sequence>
<comment type="similarity">
    <text evidence="2">Belongs to the ABC-2 integral membrane protein family.</text>
</comment>
<dbReference type="PROSITE" id="PS51012">
    <property type="entry name" value="ABC_TM2"/>
    <property type="match status" value="1"/>
</dbReference>
<feature type="transmembrane region" description="Helical" evidence="8">
    <location>
        <begin position="269"/>
        <end position="291"/>
    </location>
</feature>
<comment type="caution">
    <text evidence="10">The sequence shown here is derived from an EMBL/GenBank/DDBJ whole genome shotgun (WGS) entry which is preliminary data.</text>
</comment>
<feature type="domain" description="ABC transmembrane type-2" evidence="9">
    <location>
        <begin position="155"/>
        <end position="382"/>
    </location>
</feature>
<reference evidence="10" key="1">
    <citation type="submission" date="2022-05" db="EMBL/GenBank/DDBJ databases">
        <title>Comparative Genomics of Spacecraft Associated Microbes.</title>
        <authorList>
            <person name="Tran M.T."/>
            <person name="Wright A."/>
            <person name="Seuylemezian A."/>
            <person name="Eisen J."/>
            <person name="Coil D."/>
        </authorList>
    </citation>
    <scope>NUCLEOTIDE SEQUENCE</scope>
    <source>
        <strain evidence="10">214.1.1</strain>
    </source>
</reference>
<protein>
    <submittedName>
        <fullName evidence="10">ABC transporter permease</fullName>
    </submittedName>
</protein>
<name>A0A9X2DRH0_9BACI</name>
<dbReference type="AlphaFoldDB" id="A0A9X2DRH0"/>
<gene>
    <name evidence="10" type="ORF">M3202_16250</name>
</gene>
<dbReference type="InterPro" id="IPR051449">
    <property type="entry name" value="ABC-2_transporter_component"/>
</dbReference>
<evidence type="ECO:0000256" key="5">
    <source>
        <dbReference type="ARBA" id="ARBA00022692"/>
    </source>
</evidence>
<dbReference type="GO" id="GO:0140359">
    <property type="term" value="F:ABC-type transporter activity"/>
    <property type="evidence" value="ECO:0007669"/>
    <property type="project" value="InterPro"/>
</dbReference>
<keyword evidence="6 8" id="KW-1133">Transmembrane helix</keyword>